<evidence type="ECO:0000256" key="8">
    <source>
        <dbReference type="ARBA" id="ARBA00047665"/>
    </source>
</evidence>
<comment type="subunit">
    <text evidence="2">The glycine cleavage system is composed of four proteins: P, T, L and H.</text>
</comment>
<dbReference type="InterPro" id="IPR027266">
    <property type="entry name" value="TrmE/GcvT-like"/>
</dbReference>
<evidence type="ECO:0000256" key="4">
    <source>
        <dbReference type="ARBA" id="ARBA00015825"/>
    </source>
</evidence>
<dbReference type="GO" id="GO:0008483">
    <property type="term" value="F:transaminase activity"/>
    <property type="evidence" value="ECO:0007669"/>
    <property type="project" value="UniProtKB-KW"/>
</dbReference>
<comment type="similarity">
    <text evidence="1">Belongs to the GcvT family.</text>
</comment>
<dbReference type="PANTHER" id="PTHR43757">
    <property type="entry name" value="AMINOMETHYLTRANSFERASE"/>
    <property type="match status" value="1"/>
</dbReference>
<dbReference type="Gene3D" id="3.30.70.1400">
    <property type="entry name" value="Aminomethyltransferase beta-barrel domains"/>
    <property type="match status" value="1"/>
</dbReference>
<dbReference type="GO" id="GO:0005739">
    <property type="term" value="C:mitochondrion"/>
    <property type="evidence" value="ECO:0007669"/>
    <property type="project" value="TreeGrafter"/>
</dbReference>
<keyword evidence="11" id="KW-1185">Reference proteome</keyword>
<dbReference type="EMBL" id="BPLR01003442">
    <property type="protein sequence ID" value="GIX84610.1"/>
    <property type="molecule type" value="Genomic_DNA"/>
</dbReference>
<comment type="catalytic activity">
    <reaction evidence="8">
        <text>N(6)-[(R)-S(8)-aminomethyldihydrolipoyl]-L-lysyl-[protein] + (6S)-5,6,7,8-tetrahydrofolate = N(6)-[(R)-dihydrolipoyl]-L-lysyl-[protein] + (6R)-5,10-methylene-5,6,7,8-tetrahydrofolate + NH4(+)</text>
        <dbReference type="Rhea" id="RHEA:16945"/>
        <dbReference type="Rhea" id="RHEA-COMP:10475"/>
        <dbReference type="Rhea" id="RHEA-COMP:10492"/>
        <dbReference type="ChEBI" id="CHEBI:15636"/>
        <dbReference type="ChEBI" id="CHEBI:28938"/>
        <dbReference type="ChEBI" id="CHEBI:57453"/>
        <dbReference type="ChEBI" id="CHEBI:83100"/>
        <dbReference type="ChEBI" id="CHEBI:83143"/>
        <dbReference type="EC" id="2.1.2.10"/>
    </reaction>
</comment>
<evidence type="ECO:0000256" key="3">
    <source>
        <dbReference type="ARBA" id="ARBA00012616"/>
    </source>
</evidence>
<dbReference type="Pfam" id="PF01571">
    <property type="entry name" value="GCV_T"/>
    <property type="match status" value="1"/>
</dbReference>
<keyword evidence="6" id="KW-0808">Transferase</keyword>
<dbReference type="GO" id="GO:0004047">
    <property type="term" value="F:aminomethyltransferase activity"/>
    <property type="evidence" value="ECO:0007669"/>
    <property type="project" value="UniProtKB-EC"/>
</dbReference>
<dbReference type="InterPro" id="IPR006222">
    <property type="entry name" value="GCVT_N"/>
</dbReference>
<evidence type="ECO:0000256" key="7">
    <source>
        <dbReference type="ARBA" id="ARBA00031395"/>
    </source>
</evidence>
<evidence type="ECO:0000313" key="11">
    <source>
        <dbReference type="Proteomes" id="UP001054945"/>
    </source>
</evidence>
<organism evidence="10 11">
    <name type="scientific">Caerostris extrusa</name>
    <name type="common">Bark spider</name>
    <name type="synonym">Caerostris bankana</name>
    <dbReference type="NCBI Taxonomy" id="172846"/>
    <lineage>
        <taxon>Eukaryota</taxon>
        <taxon>Metazoa</taxon>
        <taxon>Ecdysozoa</taxon>
        <taxon>Arthropoda</taxon>
        <taxon>Chelicerata</taxon>
        <taxon>Arachnida</taxon>
        <taxon>Araneae</taxon>
        <taxon>Araneomorphae</taxon>
        <taxon>Entelegynae</taxon>
        <taxon>Araneoidea</taxon>
        <taxon>Araneidae</taxon>
        <taxon>Caerostris</taxon>
    </lineage>
</organism>
<gene>
    <name evidence="10" type="primary">AMT</name>
    <name evidence="10" type="ORF">CEXT_741701</name>
</gene>
<name>A0AAV4NIM6_CAEEX</name>
<proteinExistence type="inferred from homology"/>
<evidence type="ECO:0000256" key="6">
    <source>
        <dbReference type="ARBA" id="ARBA00022679"/>
    </source>
</evidence>
<evidence type="ECO:0000256" key="5">
    <source>
        <dbReference type="ARBA" id="ARBA00022576"/>
    </source>
</evidence>
<dbReference type="PANTHER" id="PTHR43757:SF16">
    <property type="entry name" value="AMINOMETHYLTRANSFERASE, MITOCHONDRIAL"/>
    <property type="match status" value="1"/>
</dbReference>
<sequence length="316" mass="35188">MGFIMRHTLSNRYTPSDGIPISVDKQSCEKLDLHEFHEERGAKFTEFGGYLMPISYKDQSIVESHLFTRSHASIFDVSHMLQTYIKGKNCAKFIEELVVSDIENLNVNQSTLTLMTNDRGGIIDDMIVTKAAQDELFIVSNAGHADKVFNRLQAHLSEFNSRGNELLLETPEGQGLFAFQGPKSVEAVKLHVDYDVNLIPFMGSLPLSIMGKSARISRCGYTGEDGFEISLKSRDAKLFLPEILSSFPKDLKLAGLGARDTLRLEASLCLAGKRRRKEGGFPGADIILKEFEQKPKEKRVLGLHLKGPVLEGEPKS</sequence>
<dbReference type="InterPro" id="IPR028896">
    <property type="entry name" value="GcvT/YgfZ/DmdA"/>
</dbReference>
<dbReference type="FunFam" id="3.30.70.1400:FF:000001">
    <property type="entry name" value="Aminomethyltransferase"/>
    <property type="match status" value="1"/>
</dbReference>
<comment type="caution">
    <text evidence="10">The sequence shown here is derived from an EMBL/GenBank/DDBJ whole genome shotgun (WGS) entry which is preliminary data.</text>
</comment>
<dbReference type="SUPFAM" id="SSF103025">
    <property type="entry name" value="Folate-binding domain"/>
    <property type="match status" value="1"/>
</dbReference>
<dbReference type="Proteomes" id="UP001054945">
    <property type="component" value="Unassembled WGS sequence"/>
</dbReference>
<evidence type="ECO:0000256" key="2">
    <source>
        <dbReference type="ARBA" id="ARBA00011690"/>
    </source>
</evidence>
<dbReference type="AlphaFoldDB" id="A0AAV4NIM6"/>
<dbReference type="Gene3D" id="3.30.1360.120">
    <property type="entry name" value="Probable tRNA modification gtpase trme, domain 1"/>
    <property type="match status" value="1"/>
</dbReference>
<evidence type="ECO:0000259" key="9">
    <source>
        <dbReference type="Pfam" id="PF01571"/>
    </source>
</evidence>
<evidence type="ECO:0000313" key="10">
    <source>
        <dbReference type="EMBL" id="GIX84610.1"/>
    </source>
</evidence>
<reference evidence="10 11" key="1">
    <citation type="submission" date="2021-06" db="EMBL/GenBank/DDBJ databases">
        <title>Caerostris extrusa draft genome.</title>
        <authorList>
            <person name="Kono N."/>
            <person name="Arakawa K."/>
        </authorList>
    </citation>
    <scope>NUCLEOTIDE SEQUENCE [LARGE SCALE GENOMIC DNA]</scope>
</reference>
<feature type="domain" description="GCVT N-terminal" evidence="9">
    <location>
        <begin position="33"/>
        <end position="273"/>
    </location>
</feature>
<dbReference type="EC" id="2.1.2.10" evidence="3"/>
<keyword evidence="5" id="KW-0032">Aminotransferase</keyword>
<accession>A0AAV4NIM6</accession>
<evidence type="ECO:0000256" key="1">
    <source>
        <dbReference type="ARBA" id="ARBA00008609"/>
    </source>
</evidence>
<protein>
    <recommendedName>
        <fullName evidence="4">Aminomethyltransferase, mitochondrial</fullName>
        <ecNumber evidence="3">2.1.2.10</ecNumber>
    </recommendedName>
    <alternativeName>
        <fullName evidence="7">Glycine cleavage system T protein</fullName>
    </alternativeName>
</protein>